<name>A0A0J6SD24_9HYPH</name>
<sequence>MSYQEVLGRQAVAISTSESPDMPALGLSDEHLRDAMAEIARHLLALGARLVYGGDLRQHGFSELLFELVARHRRDAGNGDETTGVTNYLAWPVHILQSASALESAVADLDGSAELVCLDLDGTRLSMAERHRLASRQPTEDEWANGLTGMRRTMLAETNARVVLGGRVDRYKGTMPGIGEEALISLRDGQPLFLMGGFGGCARDIAETIGLVAPWAAPRPAWAGRTAFGSFTAASLNNGLTGEENAILARTPHVDQAVTLILRGLVRVAGAASNP</sequence>
<comment type="caution">
    <text evidence="1">The sequence shown here is derived from an EMBL/GenBank/DDBJ whole genome shotgun (WGS) entry which is preliminary data.</text>
</comment>
<dbReference type="Pfam" id="PF18163">
    <property type="entry name" value="LD_cluster2"/>
    <property type="match status" value="1"/>
</dbReference>
<organism evidence="1 2">
    <name type="scientific">Methylobacterium tarhaniae</name>
    <dbReference type="NCBI Taxonomy" id="1187852"/>
    <lineage>
        <taxon>Bacteria</taxon>
        <taxon>Pseudomonadati</taxon>
        <taxon>Pseudomonadota</taxon>
        <taxon>Alphaproteobacteria</taxon>
        <taxon>Hyphomicrobiales</taxon>
        <taxon>Methylobacteriaceae</taxon>
        <taxon>Methylobacterium</taxon>
    </lineage>
</organism>
<keyword evidence="2" id="KW-1185">Reference proteome</keyword>
<dbReference type="OrthoDB" id="8364978at2"/>
<gene>
    <name evidence="1" type="ORF">VQ03_27430</name>
</gene>
<proteinExistence type="predicted"/>
<dbReference type="PATRIC" id="fig|1187852.3.peg.3670"/>
<protein>
    <submittedName>
        <fullName evidence="1">Uncharacterized protein</fullName>
    </submittedName>
</protein>
<evidence type="ECO:0000313" key="1">
    <source>
        <dbReference type="EMBL" id="KMO31258.1"/>
    </source>
</evidence>
<dbReference type="EMBL" id="LABZ01000250">
    <property type="protein sequence ID" value="KMO31258.1"/>
    <property type="molecule type" value="Genomic_DNA"/>
</dbReference>
<reference evidence="1 2" key="1">
    <citation type="submission" date="2015-03" db="EMBL/GenBank/DDBJ databases">
        <title>Genome sequencing of Methylobacterium tarhaniae DSM 25844.</title>
        <authorList>
            <person name="Chaudhry V."/>
            <person name="Patil P.B."/>
        </authorList>
    </citation>
    <scope>NUCLEOTIDE SEQUENCE [LARGE SCALE GENOMIC DNA]</scope>
    <source>
        <strain evidence="1 2">DSM 25844</strain>
    </source>
</reference>
<dbReference type="Proteomes" id="UP000036449">
    <property type="component" value="Unassembled WGS sequence"/>
</dbReference>
<dbReference type="AlphaFoldDB" id="A0A0J6SD24"/>
<accession>A0A0J6SD24</accession>
<evidence type="ECO:0000313" key="2">
    <source>
        <dbReference type="Proteomes" id="UP000036449"/>
    </source>
</evidence>
<dbReference type="InterPro" id="IPR041160">
    <property type="entry name" value="LD_cluster2"/>
</dbReference>
<dbReference type="RefSeq" id="WP_048454078.1">
    <property type="nucleotide sequence ID" value="NZ_LABZ01000250.1"/>
</dbReference>